<dbReference type="SUPFAM" id="SSF55129">
    <property type="entry name" value="Ribosomal protein L30p/L7e"/>
    <property type="match status" value="1"/>
</dbReference>
<dbReference type="InterPro" id="IPR016082">
    <property type="entry name" value="Ribosomal_uL30_ferredoxin-like"/>
</dbReference>
<dbReference type="InterPro" id="IPR005996">
    <property type="entry name" value="Ribosomal_uL30_bac-type"/>
</dbReference>
<evidence type="ECO:0000313" key="8">
    <source>
        <dbReference type="EMBL" id="TLG77435.1"/>
    </source>
</evidence>
<evidence type="ECO:0000256" key="4">
    <source>
        <dbReference type="ARBA" id="ARBA00023274"/>
    </source>
</evidence>
<dbReference type="NCBIfam" id="TIGR01308">
    <property type="entry name" value="rpmD_bact"/>
    <property type="match status" value="1"/>
</dbReference>
<dbReference type="InterPro" id="IPR018038">
    <property type="entry name" value="Ribosomal_uL30_CS"/>
</dbReference>
<proteinExistence type="inferred from homology"/>
<evidence type="ECO:0000256" key="3">
    <source>
        <dbReference type="ARBA" id="ARBA00022980"/>
    </source>
</evidence>
<keyword evidence="9" id="KW-1185">Reference proteome</keyword>
<keyword evidence="3 5" id="KW-0689">Ribosomal protein</keyword>
<dbReference type="HAMAP" id="MF_01371_B">
    <property type="entry name" value="Ribosomal_uL30_B"/>
    <property type="match status" value="1"/>
</dbReference>
<dbReference type="GO" id="GO:0003735">
    <property type="term" value="F:structural constituent of ribosome"/>
    <property type="evidence" value="ECO:0007669"/>
    <property type="project" value="InterPro"/>
</dbReference>
<evidence type="ECO:0000313" key="9">
    <source>
        <dbReference type="Proteomes" id="UP000306912"/>
    </source>
</evidence>
<accession>A0A5R8QHC0</accession>
<dbReference type="Pfam" id="PF00327">
    <property type="entry name" value="Ribosomal_L30"/>
    <property type="match status" value="1"/>
</dbReference>
<dbReference type="AlphaFoldDB" id="A0A5R8QHC0"/>
<dbReference type="Gene3D" id="3.30.1390.20">
    <property type="entry name" value="Ribosomal protein L30, ferredoxin-like fold domain"/>
    <property type="match status" value="1"/>
</dbReference>
<dbReference type="PANTHER" id="PTHR15892:SF2">
    <property type="entry name" value="LARGE RIBOSOMAL SUBUNIT PROTEIN UL30M"/>
    <property type="match status" value="1"/>
</dbReference>
<comment type="subunit">
    <text evidence="2 5">Part of the 50S ribosomal subunit.</text>
</comment>
<dbReference type="OrthoDB" id="9812790at2"/>
<dbReference type="FunCoup" id="A0A5R8QHC0">
    <property type="interactions" value="246"/>
</dbReference>
<dbReference type="InParanoid" id="A0A5R8QHC0"/>
<evidence type="ECO:0000256" key="6">
    <source>
        <dbReference type="RuleBase" id="RU003734"/>
    </source>
</evidence>
<evidence type="ECO:0000259" key="7">
    <source>
        <dbReference type="Pfam" id="PF00327"/>
    </source>
</evidence>
<dbReference type="GO" id="GO:0006412">
    <property type="term" value="P:translation"/>
    <property type="evidence" value="ECO:0007669"/>
    <property type="project" value="UniProtKB-UniRule"/>
</dbReference>
<dbReference type="CDD" id="cd01658">
    <property type="entry name" value="Ribosomal_L30"/>
    <property type="match status" value="1"/>
</dbReference>
<evidence type="ECO:0000256" key="1">
    <source>
        <dbReference type="ARBA" id="ARBA00007594"/>
    </source>
</evidence>
<evidence type="ECO:0000256" key="2">
    <source>
        <dbReference type="ARBA" id="ARBA00011838"/>
    </source>
</evidence>
<evidence type="ECO:0000256" key="5">
    <source>
        <dbReference type="HAMAP-Rule" id="MF_01371"/>
    </source>
</evidence>
<protein>
    <recommendedName>
        <fullName evidence="5">Large ribosomal subunit protein uL30</fullName>
    </recommendedName>
</protein>
<dbReference type="PIRSF" id="PIRSF002211">
    <property type="entry name" value="Ribosomal_L30_bac-type"/>
    <property type="match status" value="1"/>
</dbReference>
<dbReference type="PROSITE" id="PS00634">
    <property type="entry name" value="RIBOSOMAL_L30"/>
    <property type="match status" value="1"/>
</dbReference>
<dbReference type="PANTHER" id="PTHR15892">
    <property type="entry name" value="MITOCHONDRIAL RIBOSOMAL PROTEIN L30"/>
    <property type="match status" value="1"/>
</dbReference>
<gene>
    <name evidence="5 8" type="primary">rpmD</name>
    <name evidence="8" type="ORF">FEZ08_02100</name>
</gene>
<name>A0A5R8QHC0_9FIRM</name>
<comment type="similarity">
    <text evidence="1 5 6">Belongs to the universal ribosomal protein uL30 family.</text>
</comment>
<dbReference type="RefSeq" id="WP_138190045.1">
    <property type="nucleotide sequence ID" value="NZ_VBWP01000001.1"/>
</dbReference>
<sequence length="60" mass="6560">MAKTVLVTLKKSVIGAKKDQKATIEALGLRKMNQTVEHKDSATLQGMLRKVAHLVSVSEQ</sequence>
<dbReference type="EMBL" id="VBWP01000001">
    <property type="protein sequence ID" value="TLG77435.1"/>
    <property type="molecule type" value="Genomic_DNA"/>
</dbReference>
<dbReference type="Proteomes" id="UP000306912">
    <property type="component" value="Unassembled WGS sequence"/>
</dbReference>
<dbReference type="InterPro" id="IPR036919">
    <property type="entry name" value="Ribo_uL30_ferredoxin-like_sf"/>
</dbReference>
<keyword evidence="4 5" id="KW-0687">Ribonucleoprotein</keyword>
<dbReference type="GO" id="GO:0022625">
    <property type="term" value="C:cytosolic large ribosomal subunit"/>
    <property type="evidence" value="ECO:0007669"/>
    <property type="project" value="TreeGrafter"/>
</dbReference>
<feature type="domain" description="Large ribosomal subunit protein uL30-like ferredoxin-like fold" evidence="7">
    <location>
        <begin position="6"/>
        <end position="55"/>
    </location>
</feature>
<reference evidence="8 9" key="1">
    <citation type="submission" date="2019-05" db="EMBL/GenBank/DDBJ databases">
        <title>Culicoidintestinum kansasii gen. nov., sp. nov. from the gastrointestinal tract of the biting midge, Culicoides sonorensis.</title>
        <authorList>
            <person name="Neupane S."/>
            <person name="Ghosh A."/>
            <person name="Gunther S."/>
            <person name="Martin K."/>
            <person name="Zurek L."/>
        </authorList>
    </citation>
    <scope>NUCLEOTIDE SEQUENCE [LARGE SCALE GENOMIC DNA]</scope>
    <source>
        <strain evidence="8 9">CS-1</strain>
    </source>
</reference>
<organism evidence="8 9">
    <name type="scientific">Culicoidibacter larvae</name>
    <dbReference type="NCBI Taxonomy" id="2579976"/>
    <lineage>
        <taxon>Bacteria</taxon>
        <taxon>Bacillati</taxon>
        <taxon>Bacillota</taxon>
        <taxon>Culicoidibacteria</taxon>
        <taxon>Culicoidibacterales</taxon>
        <taxon>Culicoidibacteraceae</taxon>
        <taxon>Culicoidibacter</taxon>
    </lineage>
</organism>
<comment type="caution">
    <text evidence="8">The sequence shown here is derived from an EMBL/GenBank/DDBJ whole genome shotgun (WGS) entry which is preliminary data.</text>
</comment>